<reference evidence="2 3" key="1">
    <citation type="submission" date="2022-03" db="EMBL/GenBank/DDBJ databases">
        <authorList>
            <person name="Macdonald S."/>
            <person name="Ahmed S."/>
            <person name="Newling K."/>
        </authorList>
    </citation>
    <scope>NUCLEOTIDE SEQUENCE [LARGE SCALE GENOMIC DNA]</scope>
</reference>
<keyword evidence="3" id="KW-1185">Reference proteome</keyword>
<name>A0ABC8J5M3_ERUVS</name>
<dbReference type="InterPro" id="IPR012340">
    <property type="entry name" value="NA-bd_OB-fold"/>
</dbReference>
<sequence length="322" mass="35681">MTSPLLLDPHLEEDDVHVLAVILDVTLIPEAGIVLAMSKKKLDFTPIAQLNPVSENEIWKIKVRVARMWRFQNSDKPGDVGGIDLILVDDKVCDLTKNVIGEVVGPCDLKEISVRKFTIQSGKSSTKLFINSDIAEINESKEKMPKDVISTTSAGSTLSLSYSSTQVTSNHIPFDNRLTISQLLTSYEFNRENEYPRELLALEGREFVFTVNKPETSKNFTPSTFKVNDVFEESNNSISASIESTSTPTKKRPSTLAIEDCVPQDSSKKLKGDVPLLAEEDGQFSSTKSKPKVGQVTKNDCTKPSSTKERKTATLIPKKEKK</sequence>
<gene>
    <name evidence="2" type="ORF">ERUC_LOCUS5361</name>
</gene>
<evidence type="ECO:0000313" key="3">
    <source>
        <dbReference type="Proteomes" id="UP001642260"/>
    </source>
</evidence>
<feature type="compositionally biased region" description="Polar residues" evidence="1">
    <location>
        <begin position="296"/>
        <end position="305"/>
    </location>
</feature>
<comment type="caution">
    <text evidence="2">The sequence shown here is derived from an EMBL/GenBank/DDBJ whole genome shotgun (WGS) entry which is preliminary data.</text>
</comment>
<dbReference type="SUPFAM" id="SSF50249">
    <property type="entry name" value="Nucleic acid-binding proteins"/>
    <property type="match status" value="1"/>
</dbReference>
<dbReference type="AlphaFoldDB" id="A0ABC8J5M3"/>
<protein>
    <recommendedName>
        <fullName evidence="4">DUF223 domain-containing protein</fullName>
    </recommendedName>
</protein>
<evidence type="ECO:0000313" key="2">
    <source>
        <dbReference type="EMBL" id="CAH8309109.1"/>
    </source>
</evidence>
<dbReference type="Proteomes" id="UP001642260">
    <property type="component" value="Unassembled WGS sequence"/>
</dbReference>
<evidence type="ECO:0008006" key="4">
    <source>
        <dbReference type="Google" id="ProtNLM"/>
    </source>
</evidence>
<dbReference type="EMBL" id="CAKOAT010070044">
    <property type="protein sequence ID" value="CAH8309109.1"/>
    <property type="molecule type" value="Genomic_DNA"/>
</dbReference>
<organism evidence="2 3">
    <name type="scientific">Eruca vesicaria subsp. sativa</name>
    <name type="common">Garden rocket</name>
    <name type="synonym">Eruca sativa</name>
    <dbReference type="NCBI Taxonomy" id="29727"/>
    <lineage>
        <taxon>Eukaryota</taxon>
        <taxon>Viridiplantae</taxon>
        <taxon>Streptophyta</taxon>
        <taxon>Embryophyta</taxon>
        <taxon>Tracheophyta</taxon>
        <taxon>Spermatophyta</taxon>
        <taxon>Magnoliopsida</taxon>
        <taxon>eudicotyledons</taxon>
        <taxon>Gunneridae</taxon>
        <taxon>Pentapetalae</taxon>
        <taxon>rosids</taxon>
        <taxon>malvids</taxon>
        <taxon>Brassicales</taxon>
        <taxon>Brassicaceae</taxon>
        <taxon>Brassiceae</taxon>
        <taxon>Eruca</taxon>
    </lineage>
</organism>
<feature type="region of interest" description="Disordered" evidence="1">
    <location>
        <begin position="262"/>
        <end position="322"/>
    </location>
</feature>
<proteinExistence type="predicted"/>
<accession>A0ABC8J5M3</accession>
<dbReference type="Gene3D" id="2.40.50.140">
    <property type="entry name" value="Nucleic acid-binding proteins"/>
    <property type="match status" value="1"/>
</dbReference>
<evidence type="ECO:0000256" key="1">
    <source>
        <dbReference type="SAM" id="MobiDB-lite"/>
    </source>
</evidence>